<gene>
    <name evidence="5" type="ORF">CHX27_01555</name>
</gene>
<dbReference type="PANTHER" id="PTHR42781:SF4">
    <property type="entry name" value="SPERMIDINE_PUTRESCINE IMPORT ATP-BINDING PROTEIN POTA"/>
    <property type="match status" value="1"/>
</dbReference>
<evidence type="ECO:0000256" key="3">
    <source>
        <dbReference type="ARBA" id="ARBA00022840"/>
    </source>
</evidence>
<dbReference type="EMBL" id="NOXX01000102">
    <property type="protein sequence ID" value="OYQ49250.1"/>
    <property type="molecule type" value="Genomic_DNA"/>
</dbReference>
<evidence type="ECO:0000256" key="1">
    <source>
        <dbReference type="ARBA" id="ARBA00022448"/>
    </source>
</evidence>
<reference evidence="5 6" key="1">
    <citation type="submission" date="2017-07" db="EMBL/GenBank/DDBJ databases">
        <title>Flavobacterium cyanobacteriorum sp. nov., isolated from cyanobacterial aggregates in a eutrophic lake.</title>
        <authorList>
            <person name="Cai H."/>
        </authorList>
    </citation>
    <scope>NUCLEOTIDE SEQUENCE [LARGE SCALE GENOMIC DNA]</scope>
    <source>
        <strain evidence="5 6">TH167</strain>
    </source>
</reference>
<proteinExistence type="predicted"/>
<keyword evidence="1" id="KW-0813">Transport</keyword>
<dbReference type="RefSeq" id="WP_094485015.1">
    <property type="nucleotide sequence ID" value="NZ_NOXX01000102.1"/>
</dbReference>
<accession>A0A256A7Z2</accession>
<evidence type="ECO:0000313" key="6">
    <source>
        <dbReference type="Proteomes" id="UP000216035"/>
    </source>
</evidence>
<dbReference type="AlphaFoldDB" id="A0A256A7Z2"/>
<feature type="domain" description="ABC transporter" evidence="4">
    <location>
        <begin position="2"/>
        <end position="234"/>
    </location>
</feature>
<dbReference type="GO" id="GO:0005524">
    <property type="term" value="F:ATP binding"/>
    <property type="evidence" value="ECO:0007669"/>
    <property type="project" value="UniProtKB-KW"/>
</dbReference>
<dbReference type="Pfam" id="PF00005">
    <property type="entry name" value="ABC_tran"/>
    <property type="match status" value="1"/>
</dbReference>
<dbReference type="Gene3D" id="3.40.50.300">
    <property type="entry name" value="P-loop containing nucleotide triphosphate hydrolases"/>
    <property type="match status" value="1"/>
</dbReference>
<organism evidence="5 6">
    <name type="scientific">Flavobacterium aurantiibacter</name>
    <dbReference type="NCBI Taxonomy" id="2023067"/>
    <lineage>
        <taxon>Bacteria</taxon>
        <taxon>Pseudomonadati</taxon>
        <taxon>Bacteroidota</taxon>
        <taxon>Flavobacteriia</taxon>
        <taxon>Flavobacteriales</taxon>
        <taxon>Flavobacteriaceae</taxon>
        <taxon>Flavobacterium</taxon>
    </lineage>
</organism>
<sequence length="320" mass="36122">MLEIQNVSFSFSNQLIIDKLALDLPSGKHLAVLGESGSGKSTLLKLIYGIYDCQEGQIVFDNQKIKGPKQQLIPGHPNIKYVPQDFELNWYATVAENIGTFLSYATPTKRNEIIADLLHRFDLTDVASKRAIDLSGGQKQRTALAKSLAINPKLLLLDEPFSNIDTARRNPIRRALFDYASENQIAVILATHDPDDALAFTDFTLILHRGKALQFGSSFQVYNAPKTPTVAALYSDFTLFRESDSTREIIVYPHEFSVVPQSNIQVVVKNCYQQRSQFLVQAHTNQGEVFFYSQTPFQPNTILCLEVHPDAQKRWQPEQF</sequence>
<dbReference type="InterPro" id="IPR027417">
    <property type="entry name" value="P-loop_NTPase"/>
</dbReference>
<keyword evidence="3" id="KW-0067">ATP-binding</keyword>
<evidence type="ECO:0000313" key="5">
    <source>
        <dbReference type="EMBL" id="OYQ49250.1"/>
    </source>
</evidence>
<dbReference type="OrthoDB" id="9802264at2"/>
<keyword evidence="6" id="KW-1185">Reference proteome</keyword>
<comment type="caution">
    <text evidence="5">The sequence shown here is derived from an EMBL/GenBank/DDBJ whole genome shotgun (WGS) entry which is preliminary data.</text>
</comment>
<dbReference type="PROSITE" id="PS50893">
    <property type="entry name" value="ABC_TRANSPORTER_2"/>
    <property type="match status" value="1"/>
</dbReference>
<dbReference type="InterPro" id="IPR003439">
    <property type="entry name" value="ABC_transporter-like_ATP-bd"/>
</dbReference>
<dbReference type="SMART" id="SM00382">
    <property type="entry name" value="AAA"/>
    <property type="match status" value="1"/>
</dbReference>
<protein>
    <recommendedName>
        <fullName evidence="4">ABC transporter domain-containing protein</fullName>
    </recommendedName>
</protein>
<name>A0A256A7Z2_9FLAO</name>
<dbReference type="InterPro" id="IPR050093">
    <property type="entry name" value="ABC_SmlMolc_Importer"/>
</dbReference>
<evidence type="ECO:0000259" key="4">
    <source>
        <dbReference type="PROSITE" id="PS50893"/>
    </source>
</evidence>
<dbReference type="GO" id="GO:0016887">
    <property type="term" value="F:ATP hydrolysis activity"/>
    <property type="evidence" value="ECO:0007669"/>
    <property type="project" value="InterPro"/>
</dbReference>
<dbReference type="Proteomes" id="UP000216035">
    <property type="component" value="Unassembled WGS sequence"/>
</dbReference>
<dbReference type="InterPro" id="IPR003593">
    <property type="entry name" value="AAA+_ATPase"/>
</dbReference>
<evidence type="ECO:0000256" key="2">
    <source>
        <dbReference type="ARBA" id="ARBA00022741"/>
    </source>
</evidence>
<keyword evidence="2" id="KW-0547">Nucleotide-binding</keyword>
<dbReference type="PANTHER" id="PTHR42781">
    <property type="entry name" value="SPERMIDINE/PUTRESCINE IMPORT ATP-BINDING PROTEIN POTA"/>
    <property type="match status" value="1"/>
</dbReference>
<dbReference type="SUPFAM" id="SSF52540">
    <property type="entry name" value="P-loop containing nucleoside triphosphate hydrolases"/>
    <property type="match status" value="1"/>
</dbReference>